<dbReference type="SMART" id="SM00443">
    <property type="entry name" value="G_patch"/>
    <property type="match status" value="1"/>
</dbReference>
<comment type="caution">
    <text evidence="3">The sequence shown here is derived from an EMBL/GenBank/DDBJ whole genome shotgun (WGS) entry which is preliminary data.</text>
</comment>
<dbReference type="GO" id="GO:0003676">
    <property type="term" value="F:nucleic acid binding"/>
    <property type="evidence" value="ECO:0007669"/>
    <property type="project" value="InterPro"/>
</dbReference>
<dbReference type="InterPro" id="IPR025239">
    <property type="entry name" value="DUF4187"/>
</dbReference>
<evidence type="ECO:0000259" key="2">
    <source>
        <dbReference type="PROSITE" id="PS50174"/>
    </source>
</evidence>
<feature type="compositionally biased region" description="Acidic residues" evidence="1">
    <location>
        <begin position="259"/>
        <end position="273"/>
    </location>
</feature>
<dbReference type="AlphaFoldDB" id="A0A8H3J327"/>
<dbReference type="OrthoDB" id="786951at2759"/>
<dbReference type="SMART" id="SM01173">
    <property type="entry name" value="DUF4187"/>
    <property type="match status" value="1"/>
</dbReference>
<dbReference type="PANTHER" id="PTHR21032">
    <property type="entry name" value="G PATCH DOMAIN-CONTAINING PROTEIN 11"/>
    <property type="match status" value="1"/>
</dbReference>
<feature type="compositionally biased region" description="Polar residues" evidence="1">
    <location>
        <begin position="234"/>
        <end position="244"/>
    </location>
</feature>
<feature type="region of interest" description="Disordered" evidence="1">
    <location>
        <begin position="1"/>
        <end position="80"/>
    </location>
</feature>
<accession>A0A8H3J327</accession>
<feature type="region of interest" description="Disordered" evidence="1">
    <location>
        <begin position="178"/>
        <end position="203"/>
    </location>
</feature>
<dbReference type="Proteomes" id="UP000664521">
    <property type="component" value="Unassembled WGS sequence"/>
</dbReference>
<feature type="region of interest" description="Disordered" evidence="1">
    <location>
        <begin position="233"/>
        <end position="273"/>
    </location>
</feature>
<dbReference type="GO" id="GO:0000776">
    <property type="term" value="C:kinetochore"/>
    <property type="evidence" value="ECO:0007669"/>
    <property type="project" value="TreeGrafter"/>
</dbReference>
<dbReference type="InterPro" id="IPR000467">
    <property type="entry name" value="G_patch_dom"/>
</dbReference>
<dbReference type="PROSITE" id="PS50174">
    <property type="entry name" value="G_PATCH"/>
    <property type="match status" value="1"/>
</dbReference>
<feature type="domain" description="G-patch" evidence="2">
    <location>
        <begin position="75"/>
        <end position="123"/>
    </location>
</feature>
<evidence type="ECO:0000313" key="3">
    <source>
        <dbReference type="EMBL" id="CAF9939807.1"/>
    </source>
</evidence>
<evidence type="ECO:0000313" key="4">
    <source>
        <dbReference type="Proteomes" id="UP000664521"/>
    </source>
</evidence>
<gene>
    <name evidence="3" type="ORF">HETSPECPRED_001898</name>
</gene>
<organism evidence="3 4">
    <name type="scientific">Heterodermia speciosa</name>
    <dbReference type="NCBI Taxonomy" id="116794"/>
    <lineage>
        <taxon>Eukaryota</taxon>
        <taxon>Fungi</taxon>
        <taxon>Dikarya</taxon>
        <taxon>Ascomycota</taxon>
        <taxon>Pezizomycotina</taxon>
        <taxon>Lecanoromycetes</taxon>
        <taxon>OSLEUM clade</taxon>
        <taxon>Lecanoromycetidae</taxon>
        <taxon>Caliciales</taxon>
        <taxon>Physciaceae</taxon>
        <taxon>Heterodermia</taxon>
    </lineage>
</organism>
<dbReference type="PANTHER" id="PTHR21032:SF0">
    <property type="entry name" value="G PATCH DOMAIN-CONTAINING PROTEIN 11"/>
    <property type="match status" value="1"/>
</dbReference>
<keyword evidence="4" id="KW-1185">Reference proteome</keyword>
<proteinExistence type="predicted"/>
<protein>
    <recommendedName>
        <fullName evidence="2">G-patch domain-containing protein</fullName>
    </recommendedName>
</protein>
<name>A0A8H3J327_9LECA</name>
<sequence length="321" mass="37069">MPTKTHKPTLSPKPQNDNTEEDLDDYMSMAIAEPVQKTFETSAQRRLRKQREAEARSRPPPAPETSPAEPEPLPPTSKGFKMLSALGYKAGSALGAKGNPNALLQPIGVEIKEDKGGIGHENEKKRKVREEWEKVEGVQKKMKADVGDYRVRVAKEREERRAEGMWWGAMKVLEGLEEGGVEDETRNKEDIEGVDPASMNDREKRPIKTVNLLFRPLIRDRVEKERERRMRYDLQQSLTRNSNYDDPEEDEQDKPAFGNEEEELEENDEEVEEYLTLEPAKRLARVLTELRAEWRYCFWCKHQYEDKQMNGCPGEDEDSHG</sequence>
<evidence type="ECO:0000256" key="1">
    <source>
        <dbReference type="SAM" id="MobiDB-lite"/>
    </source>
</evidence>
<feature type="compositionally biased region" description="Pro residues" evidence="1">
    <location>
        <begin position="58"/>
        <end position="75"/>
    </location>
</feature>
<reference evidence="3" key="1">
    <citation type="submission" date="2021-03" db="EMBL/GenBank/DDBJ databases">
        <authorList>
            <person name="Tagirdzhanova G."/>
        </authorList>
    </citation>
    <scope>NUCLEOTIDE SEQUENCE</scope>
</reference>
<dbReference type="Pfam" id="PF01585">
    <property type="entry name" value="G-patch"/>
    <property type="match status" value="1"/>
</dbReference>
<dbReference type="InterPro" id="IPR039249">
    <property type="entry name" value="GPATCH11"/>
</dbReference>
<dbReference type="Pfam" id="PF13821">
    <property type="entry name" value="DUF4187"/>
    <property type="match status" value="1"/>
</dbReference>
<dbReference type="EMBL" id="CAJPDS010000138">
    <property type="protein sequence ID" value="CAF9939807.1"/>
    <property type="molecule type" value="Genomic_DNA"/>
</dbReference>